<protein>
    <submittedName>
        <fullName evidence="1 3">Uncharacterized protein</fullName>
    </submittedName>
</protein>
<dbReference type="OrthoDB" id="6280186at2759"/>
<accession>A0A0R3WHR6</accession>
<organism evidence="3">
    <name type="scientific">Hydatigena taeniaeformis</name>
    <name type="common">Feline tapeworm</name>
    <name type="synonym">Taenia taeniaeformis</name>
    <dbReference type="NCBI Taxonomy" id="6205"/>
    <lineage>
        <taxon>Eukaryota</taxon>
        <taxon>Metazoa</taxon>
        <taxon>Spiralia</taxon>
        <taxon>Lophotrochozoa</taxon>
        <taxon>Platyhelminthes</taxon>
        <taxon>Cestoda</taxon>
        <taxon>Eucestoda</taxon>
        <taxon>Cyclophyllidea</taxon>
        <taxon>Taeniidae</taxon>
        <taxon>Hydatigera</taxon>
    </lineage>
</organism>
<reference evidence="3" key="1">
    <citation type="submission" date="2017-02" db="UniProtKB">
        <authorList>
            <consortium name="WormBaseParasite"/>
        </authorList>
    </citation>
    <scope>IDENTIFICATION</scope>
</reference>
<proteinExistence type="predicted"/>
<evidence type="ECO:0000313" key="1">
    <source>
        <dbReference type="EMBL" id="VDM15849.1"/>
    </source>
</evidence>
<evidence type="ECO:0000313" key="3">
    <source>
        <dbReference type="WBParaSite" id="TTAC_0000010201-mRNA-1"/>
    </source>
</evidence>
<dbReference type="Proteomes" id="UP000274429">
    <property type="component" value="Unassembled WGS sequence"/>
</dbReference>
<keyword evidence="2" id="KW-1185">Reference proteome</keyword>
<dbReference type="AlphaFoldDB" id="A0A0R3WHR6"/>
<evidence type="ECO:0000313" key="2">
    <source>
        <dbReference type="Proteomes" id="UP000274429"/>
    </source>
</evidence>
<dbReference type="WBParaSite" id="TTAC_0000010201-mRNA-1">
    <property type="protein sequence ID" value="TTAC_0000010201-mRNA-1"/>
    <property type="gene ID" value="TTAC_0000010201"/>
</dbReference>
<gene>
    <name evidence="1" type="ORF">TTAC_LOCUS103</name>
</gene>
<name>A0A0R3WHR6_HYDTA</name>
<dbReference type="EMBL" id="UYWX01000007">
    <property type="protein sequence ID" value="VDM15849.1"/>
    <property type="molecule type" value="Genomic_DNA"/>
</dbReference>
<reference evidence="1 2" key="2">
    <citation type="submission" date="2018-11" db="EMBL/GenBank/DDBJ databases">
        <authorList>
            <consortium name="Pathogen Informatics"/>
        </authorList>
    </citation>
    <scope>NUCLEOTIDE SEQUENCE [LARGE SCALE GENOMIC DNA]</scope>
</reference>
<sequence>MRPCCAGLPPYFQVTKLGYDAEQMPLALRPRCPCCGCRLNPLDEFKISEVKRDGCAFDPCSPYDSKLYSSYFESFALPTSANSMSPRSEAKSDALPSCRAGDHMLSSVAISSKTGTHPIQSNCSHYCSRRMACRH</sequence>